<comment type="caution">
    <text evidence="1">The sequence shown here is derived from an EMBL/GenBank/DDBJ whole genome shotgun (WGS) entry which is preliminary data.</text>
</comment>
<evidence type="ECO:0000313" key="2">
    <source>
        <dbReference type="Proteomes" id="UP001517388"/>
    </source>
</evidence>
<name>A0ACC7S0W5_DOLFA</name>
<reference evidence="2" key="1">
    <citation type="journal article" date="2020" name="Toxins">
        <title>Phylogenomic Analysis of Secondary Metabolism in the Toxic Cyanobacterial Genera Anabaena, Dolichospermum and Aphanizomenon.</title>
        <authorList>
            <person name="Oesterholm J."/>
            <person name="Popin R.V."/>
            <person name="Fewer D.P."/>
            <person name="Sivonen K."/>
        </authorList>
    </citation>
    <scope>NUCLEOTIDE SEQUENCE [LARGE SCALE GENOMIC DNA]</scope>
    <source>
        <strain evidence="2">UHCC 0037</strain>
    </source>
</reference>
<organism evidence="1 2">
    <name type="scientific">Dolichospermum flos-aquae UHCC 0037</name>
    <dbReference type="NCBI Taxonomy" id="2590026"/>
    <lineage>
        <taxon>Bacteria</taxon>
        <taxon>Bacillati</taxon>
        <taxon>Cyanobacteriota</taxon>
        <taxon>Cyanophyceae</taxon>
        <taxon>Nostocales</taxon>
        <taxon>Aphanizomenonaceae</taxon>
        <taxon>Dolichospermum</taxon>
    </lineage>
</organism>
<accession>A0ACC7S0W5</accession>
<dbReference type="Proteomes" id="UP001517388">
    <property type="component" value="Unassembled WGS sequence"/>
</dbReference>
<dbReference type="EMBL" id="VILF01000001">
    <property type="protein sequence ID" value="MTJ42073.1"/>
    <property type="molecule type" value="Genomic_DNA"/>
</dbReference>
<sequence>MKFTKAALVFAFALGFLGITNTMSKAQSLSDLDGNAFLLHPKTGQFLGNVSSDRYDDNSICNPYGTYGSRYESISILNQYGDYGSRYSDYSAYNSRANYPPLIYLANGKPLAVISTSPKWKQVIHPGALFGVICGNR</sequence>
<gene>
    <name evidence="1" type="ORF">FJR39_02020</name>
</gene>
<keyword evidence="2" id="KW-1185">Reference proteome</keyword>
<proteinExistence type="predicted"/>
<evidence type="ECO:0000313" key="1">
    <source>
        <dbReference type="EMBL" id="MTJ42073.1"/>
    </source>
</evidence>
<protein>
    <submittedName>
        <fullName evidence="1">Uncharacterized protein</fullName>
    </submittedName>
</protein>